<dbReference type="InterPro" id="IPR036770">
    <property type="entry name" value="Ankyrin_rpt-contain_sf"/>
</dbReference>
<dbReference type="Proteomes" id="UP000016935">
    <property type="component" value="Unassembled WGS sequence"/>
</dbReference>
<dbReference type="AlphaFoldDB" id="R0KUH0"/>
<evidence type="ECO:0000256" key="1">
    <source>
        <dbReference type="ARBA" id="ARBA00022737"/>
    </source>
</evidence>
<organism evidence="4 5">
    <name type="scientific">Exserohilum turcicum (strain 28A)</name>
    <name type="common">Northern leaf blight fungus</name>
    <name type="synonym">Setosphaeria turcica</name>
    <dbReference type="NCBI Taxonomy" id="671987"/>
    <lineage>
        <taxon>Eukaryota</taxon>
        <taxon>Fungi</taxon>
        <taxon>Dikarya</taxon>
        <taxon>Ascomycota</taxon>
        <taxon>Pezizomycotina</taxon>
        <taxon>Dothideomycetes</taxon>
        <taxon>Pleosporomycetidae</taxon>
        <taxon>Pleosporales</taxon>
        <taxon>Pleosporineae</taxon>
        <taxon>Pleosporaceae</taxon>
        <taxon>Exserohilum</taxon>
    </lineage>
</organism>
<dbReference type="Pfam" id="PF12796">
    <property type="entry name" value="Ank_2"/>
    <property type="match status" value="1"/>
</dbReference>
<evidence type="ECO:0000313" key="5">
    <source>
        <dbReference type="Proteomes" id="UP000016935"/>
    </source>
</evidence>
<dbReference type="Gene3D" id="1.25.40.20">
    <property type="entry name" value="Ankyrin repeat-containing domain"/>
    <property type="match status" value="3"/>
</dbReference>
<dbReference type="RefSeq" id="XP_008020178.1">
    <property type="nucleotide sequence ID" value="XM_008021987.1"/>
</dbReference>
<evidence type="ECO:0008006" key="6">
    <source>
        <dbReference type="Google" id="ProtNLM"/>
    </source>
</evidence>
<dbReference type="GeneID" id="19403386"/>
<keyword evidence="1" id="KW-0677">Repeat</keyword>
<dbReference type="Pfam" id="PF00023">
    <property type="entry name" value="Ank"/>
    <property type="match status" value="1"/>
</dbReference>
<dbReference type="OrthoDB" id="1577640at2759"/>
<accession>R0KUH0</accession>
<gene>
    <name evidence="4" type="ORF">SETTUDRAFT_29982</name>
</gene>
<feature type="repeat" description="ANK" evidence="3">
    <location>
        <begin position="62"/>
        <end position="94"/>
    </location>
</feature>
<evidence type="ECO:0000313" key="4">
    <source>
        <dbReference type="EMBL" id="EOA91442.1"/>
    </source>
</evidence>
<dbReference type="Pfam" id="PF13857">
    <property type="entry name" value="Ank_5"/>
    <property type="match status" value="1"/>
</dbReference>
<feature type="repeat" description="ANK" evidence="3">
    <location>
        <begin position="205"/>
        <end position="237"/>
    </location>
</feature>
<name>R0KUH0_EXST2</name>
<dbReference type="STRING" id="671987.R0KUH0"/>
<proteinExistence type="predicted"/>
<evidence type="ECO:0000256" key="3">
    <source>
        <dbReference type="PROSITE-ProRule" id="PRU00023"/>
    </source>
</evidence>
<protein>
    <recommendedName>
        <fullName evidence="6">Ankyrin repeat protein</fullName>
    </recommendedName>
</protein>
<dbReference type="HOGENOM" id="CLU_040325_0_0_1"/>
<dbReference type="InterPro" id="IPR002110">
    <property type="entry name" value="Ankyrin_rpt"/>
</dbReference>
<dbReference type="PANTHER" id="PTHR24178">
    <property type="entry name" value="MOLTING PROTEIN MLT-4"/>
    <property type="match status" value="1"/>
</dbReference>
<dbReference type="PROSITE" id="PS50088">
    <property type="entry name" value="ANK_REPEAT"/>
    <property type="match status" value="2"/>
</dbReference>
<evidence type="ECO:0000256" key="2">
    <source>
        <dbReference type="ARBA" id="ARBA00023043"/>
    </source>
</evidence>
<reference evidence="4 5" key="2">
    <citation type="journal article" date="2013" name="PLoS Genet.">
        <title>Comparative genome structure, secondary metabolite, and effector coding capacity across Cochliobolus pathogens.</title>
        <authorList>
            <person name="Condon B.J."/>
            <person name="Leng Y."/>
            <person name="Wu D."/>
            <person name="Bushley K.E."/>
            <person name="Ohm R.A."/>
            <person name="Otillar R."/>
            <person name="Martin J."/>
            <person name="Schackwitz W."/>
            <person name="Grimwood J."/>
            <person name="MohdZainudin N."/>
            <person name="Xue C."/>
            <person name="Wang R."/>
            <person name="Manning V.A."/>
            <person name="Dhillon B."/>
            <person name="Tu Z.J."/>
            <person name="Steffenson B.J."/>
            <person name="Salamov A."/>
            <person name="Sun H."/>
            <person name="Lowry S."/>
            <person name="LaButti K."/>
            <person name="Han J."/>
            <person name="Copeland A."/>
            <person name="Lindquist E."/>
            <person name="Barry K."/>
            <person name="Schmutz J."/>
            <person name="Baker S.E."/>
            <person name="Ciuffetti L.M."/>
            <person name="Grigoriev I.V."/>
            <person name="Zhong S."/>
            <person name="Turgeon B.G."/>
        </authorList>
    </citation>
    <scope>NUCLEOTIDE SEQUENCE [LARGE SCALE GENOMIC DNA]</scope>
    <source>
        <strain evidence="5">28A</strain>
    </source>
</reference>
<keyword evidence="5" id="KW-1185">Reference proteome</keyword>
<reference evidence="4 5" key="1">
    <citation type="journal article" date="2012" name="PLoS Pathog.">
        <title>Diverse lifestyles and strategies of plant pathogenesis encoded in the genomes of eighteen Dothideomycetes fungi.</title>
        <authorList>
            <person name="Ohm R.A."/>
            <person name="Feau N."/>
            <person name="Henrissat B."/>
            <person name="Schoch C.L."/>
            <person name="Horwitz B.A."/>
            <person name="Barry K.W."/>
            <person name="Condon B.J."/>
            <person name="Copeland A.C."/>
            <person name="Dhillon B."/>
            <person name="Glaser F."/>
            <person name="Hesse C.N."/>
            <person name="Kosti I."/>
            <person name="LaButti K."/>
            <person name="Lindquist E.A."/>
            <person name="Lucas S."/>
            <person name="Salamov A.A."/>
            <person name="Bradshaw R.E."/>
            <person name="Ciuffetti L."/>
            <person name="Hamelin R.C."/>
            <person name="Kema G.H.J."/>
            <person name="Lawrence C."/>
            <person name="Scott J.A."/>
            <person name="Spatafora J.W."/>
            <person name="Turgeon B.G."/>
            <person name="de Wit P.J.G.M."/>
            <person name="Zhong S."/>
            <person name="Goodwin S.B."/>
            <person name="Grigoriev I.V."/>
        </authorList>
    </citation>
    <scope>NUCLEOTIDE SEQUENCE [LARGE SCALE GENOMIC DNA]</scope>
    <source>
        <strain evidence="5">28A</strain>
    </source>
</reference>
<sequence length="361" mass="39921">MTPLLYCVKYGHKSILGLLLDNGLSIDACVYRKPWSRNTVTTDTFYQSSVSESEPDISGTSAGLTALHFAALTGNLDMTKFLLERGANPNALSEYNESPMHLTLRKALHGPKHDDDWTDPDFRIENVWDFLDFEEDEIHSISASIKMHREGVLDALLADARTSLMIRDYQHNYPLHCVGYKEPGSVSVIHKLVFRGANPLERNLKQQNALHLASRAGDHDAVAFLISLGVEPALTDNKGLNALHYAAQSRNHETITILLEAAIATRPSLVASKDNQGRNSLHHLLSASAVRHETMQLLLDKGVDGLELDASGNSPLASYFKRACRFSSNVTICQQLLSVQGSSFFLLTKTDETSDTCVLYL</sequence>
<dbReference type="PROSITE" id="PS50297">
    <property type="entry name" value="ANK_REP_REGION"/>
    <property type="match status" value="1"/>
</dbReference>
<dbReference type="SMART" id="SM00248">
    <property type="entry name" value="ANK"/>
    <property type="match status" value="6"/>
</dbReference>
<dbReference type="SUPFAM" id="SSF48403">
    <property type="entry name" value="Ankyrin repeat"/>
    <property type="match status" value="1"/>
</dbReference>
<dbReference type="EMBL" id="KB908481">
    <property type="protein sequence ID" value="EOA91442.1"/>
    <property type="molecule type" value="Genomic_DNA"/>
</dbReference>
<dbReference type="eggNOG" id="KOG4177">
    <property type="taxonomic scope" value="Eukaryota"/>
</dbReference>
<keyword evidence="2 3" id="KW-0040">ANK repeat</keyword>